<reference evidence="1 2" key="1">
    <citation type="submission" date="2019-12" db="EMBL/GenBank/DDBJ databases">
        <title>Novel species isolated from a subtropical stream in China.</title>
        <authorList>
            <person name="Lu H."/>
        </authorList>
    </citation>
    <scope>NUCLEOTIDE SEQUENCE [LARGE SCALE GENOMIC DNA]</scope>
    <source>
        <strain evidence="1 2">FT50W</strain>
    </source>
</reference>
<evidence type="ECO:0000313" key="2">
    <source>
        <dbReference type="Proteomes" id="UP000474565"/>
    </source>
</evidence>
<comment type="caution">
    <text evidence="1">The sequence shown here is derived from an EMBL/GenBank/DDBJ whole genome shotgun (WGS) entry which is preliminary data.</text>
</comment>
<dbReference type="AlphaFoldDB" id="A0A6L8MQA5"/>
<dbReference type="EMBL" id="WWCP01000021">
    <property type="protein sequence ID" value="MYM83625.1"/>
    <property type="molecule type" value="Genomic_DNA"/>
</dbReference>
<dbReference type="Proteomes" id="UP000474565">
    <property type="component" value="Unassembled WGS sequence"/>
</dbReference>
<evidence type="ECO:0000313" key="1">
    <source>
        <dbReference type="EMBL" id="MYM83625.1"/>
    </source>
</evidence>
<protein>
    <submittedName>
        <fullName evidence="1">Uncharacterized protein</fullName>
    </submittedName>
</protein>
<name>A0A6L8MQA5_9BURK</name>
<gene>
    <name evidence="1" type="ORF">GTP44_16890</name>
</gene>
<dbReference type="RefSeq" id="WP_161020362.1">
    <property type="nucleotide sequence ID" value="NZ_WWCP01000021.1"/>
</dbReference>
<sequence>MSNKLTTAQDVFNGPGFDGPHMLEKAERELDRLLQAANPLIAYDHMFNFVVTMAAVADWTFHLQLKPLPLWAGKQEQHFTNWVRHANDDAFVLIDLSNEYKHADRKKPSSLAQKMWMKIIWPKDNPQISNQIDNTKMLWFPTTGGGLAAIPWIDRHSGDNDFFVDIGRRAIAWWKSFTPANAAPMDAAGNTA</sequence>
<accession>A0A6L8MQA5</accession>
<organism evidence="1 2">
    <name type="scientific">Duganella lactea</name>
    <dbReference type="NCBI Taxonomy" id="2692173"/>
    <lineage>
        <taxon>Bacteria</taxon>
        <taxon>Pseudomonadati</taxon>
        <taxon>Pseudomonadota</taxon>
        <taxon>Betaproteobacteria</taxon>
        <taxon>Burkholderiales</taxon>
        <taxon>Oxalobacteraceae</taxon>
        <taxon>Telluria group</taxon>
        <taxon>Duganella</taxon>
    </lineage>
</organism>
<proteinExistence type="predicted"/>